<keyword evidence="2" id="KW-0812">Transmembrane</keyword>
<keyword evidence="2" id="KW-0472">Membrane</keyword>
<dbReference type="OrthoDB" id="3831250at2"/>
<organism evidence="4 5">
    <name type="scientific">Agromyces atrinae</name>
    <dbReference type="NCBI Taxonomy" id="592376"/>
    <lineage>
        <taxon>Bacteria</taxon>
        <taxon>Bacillati</taxon>
        <taxon>Actinomycetota</taxon>
        <taxon>Actinomycetes</taxon>
        <taxon>Micrococcales</taxon>
        <taxon>Microbacteriaceae</taxon>
        <taxon>Agromyces</taxon>
    </lineage>
</organism>
<keyword evidence="5" id="KW-1185">Reference proteome</keyword>
<gene>
    <name evidence="3" type="ORF">BJ972_002932</name>
    <name evidence="4" type="ORF">ESP50_16655</name>
</gene>
<comment type="caution">
    <text evidence="4">The sequence shown here is derived from an EMBL/GenBank/DDBJ whole genome shotgun (WGS) entry which is preliminary data.</text>
</comment>
<dbReference type="RefSeq" id="WP_129177046.1">
    <property type="nucleotide sequence ID" value="NZ_JACCBI010000001.1"/>
</dbReference>
<dbReference type="AlphaFoldDB" id="A0A4Q2M203"/>
<feature type="transmembrane region" description="Helical" evidence="2">
    <location>
        <begin position="18"/>
        <end position="38"/>
    </location>
</feature>
<dbReference type="Proteomes" id="UP000292686">
    <property type="component" value="Unassembled WGS sequence"/>
</dbReference>
<feature type="region of interest" description="Disordered" evidence="1">
    <location>
        <begin position="48"/>
        <end position="75"/>
    </location>
</feature>
<sequence>MDEQTPAPATPASRRTTLLWVIGGVAVILVGALVWFLVASNGVAEPGAEAGETTTVSDAPTPIPATATPTAVPPMETPSVDEFGRATAVPVPFEEPMPIENGITIAVTGLESVEGEAQIPGEVSGPAIRVTVDLRNDSAETISLRQTIVNLYYGDSLTAGNPILQPGGAPLPEEVAAGASATGVYVFSVPADDRERVRVEIDVDIDQTIVLFEGPVVG</sequence>
<evidence type="ECO:0000313" key="3">
    <source>
        <dbReference type="EMBL" id="NYD68413.1"/>
    </source>
</evidence>
<accession>A0A4Q2M203</accession>
<dbReference type="EMBL" id="SDPM01000012">
    <property type="protein sequence ID" value="RXZ85157.1"/>
    <property type="molecule type" value="Genomic_DNA"/>
</dbReference>
<reference evidence="3 6" key="2">
    <citation type="submission" date="2020-07" db="EMBL/GenBank/DDBJ databases">
        <title>Sequencing the genomes of 1000 actinobacteria strains.</title>
        <authorList>
            <person name="Klenk H.-P."/>
        </authorList>
    </citation>
    <scope>NUCLEOTIDE SEQUENCE [LARGE SCALE GENOMIC DNA]</scope>
    <source>
        <strain evidence="3 6">DSM 23870</strain>
    </source>
</reference>
<dbReference type="EMBL" id="JACCBI010000001">
    <property type="protein sequence ID" value="NYD68413.1"/>
    <property type="molecule type" value="Genomic_DNA"/>
</dbReference>
<name>A0A4Q2M203_9MICO</name>
<evidence type="ECO:0000256" key="2">
    <source>
        <dbReference type="SAM" id="Phobius"/>
    </source>
</evidence>
<protein>
    <submittedName>
        <fullName evidence="4">DUF4352 domain-containing protein</fullName>
    </submittedName>
</protein>
<keyword evidence="2" id="KW-1133">Transmembrane helix</keyword>
<evidence type="ECO:0000313" key="6">
    <source>
        <dbReference type="Proteomes" id="UP000581087"/>
    </source>
</evidence>
<dbReference type="Proteomes" id="UP000581087">
    <property type="component" value="Unassembled WGS sequence"/>
</dbReference>
<reference evidence="4 5" key="1">
    <citation type="submission" date="2019-01" db="EMBL/GenBank/DDBJ databases">
        <title>Agromyces.</title>
        <authorList>
            <person name="Li J."/>
        </authorList>
    </citation>
    <scope>NUCLEOTIDE SEQUENCE [LARGE SCALE GENOMIC DNA]</scope>
    <source>
        <strain evidence="4 5">DSM 23870</strain>
    </source>
</reference>
<evidence type="ECO:0000313" key="5">
    <source>
        <dbReference type="Proteomes" id="UP000292686"/>
    </source>
</evidence>
<evidence type="ECO:0000256" key="1">
    <source>
        <dbReference type="SAM" id="MobiDB-lite"/>
    </source>
</evidence>
<evidence type="ECO:0000313" key="4">
    <source>
        <dbReference type="EMBL" id="RXZ85157.1"/>
    </source>
</evidence>
<proteinExistence type="predicted"/>